<evidence type="ECO:0000313" key="1">
    <source>
        <dbReference type="EMBL" id="KAK8757422.1"/>
    </source>
</evidence>
<keyword evidence="2" id="KW-1185">Reference proteome</keyword>
<comment type="caution">
    <text evidence="1">The sequence shown here is derived from an EMBL/GenBank/DDBJ whole genome shotgun (WGS) entry which is preliminary data.</text>
</comment>
<evidence type="ECO:0000313" key="2">
    <source>
        <dbReference type="Proteomes" id="UP001321473"/>
    </source>
</evidence>
<reference evidence="1 2" key="1">
    <citation type="journal article" date="2023" name="Arcadia Sci">
        <title>De novo assembly of a long-read Amblyomma americanum tick genome.</title>
        <authorList>
            <person name="Chou S."/>
            <person name="Poskanzer K.E."/>
            <person name="Rollins M."/>
            <person name="Thuy-Boun P.S."/>
        </authorList>
    </citation>
    <scope>NUCLEOTIDE SEQUENCE [LARGE SCALE GENOMIC DNA]</scope>
    <source>
        <strain evidence="1">F_SG_1</strain>
        <tissue evidence="1">Salivary glands</tissue>
    </source>
</reference>
<sequence>MRCDGDRGSQPSVRPRELRGKPREAWCWRPRFTGSRRAPTTCPNGRSWPAGYKMDPSKELAAKLGCNVNDSDTWATCFSDASLKALLSAAKDMELRFTPAWDAYALSLGFSERKLPIMNAVLAGADVAQARALIEEYVRPKAKANGSASTGEALFAYAVGYLVGSDPIKVREVQRWLQAKDDEARLRFLALAISGCSARTVALSALHGYHYVVDSGGQPLFEPLLNTADVAQFLSDGRVPSLKNGEAWLPAVNATRSLFANGTEVLDSVTVATKCRSLANAPVPGLLSARTNAQ</sequence>
<accession>A0AAQ4D4N2</accession>
<proteinExistence type="predicted"/>
<dbReference type="Proteomes" id="UP001321473">
    <property type="component" value="Unassembled WGS sequence"/>
</dbReference>
<name>A0AAQ4D4N2_AMBAM</name>
<dbReference type="EMBL" id="JARKHS020035207">
    <property type="protein sequence ID" value="KAK8757422.1"/>
    <property type="molecule type" value="Genomic_DNA"/>
</dbReference>
<gene>
    <name evidence="1" type="ORF">V5799_004945</name>
</gene>
<protein>
    <submittedName>
        <fullName evidence="1">Uncharacterized protein</fullName>
    </submittedName>
</protein>
<organism evidence="1 2">
    <name type="scientific">Amblyomma americanum</name>
    <name type="common">Lone star tick</name>
    <dbReference type="NCBI Taxonomy" id="6943"/>
    <lineage>
        <taxon>Eukaryota</taxon>
        <taxon>Metazoa</taxon>
        <taxon>Ecdysozoa</taxon>
        <taxon>Arthropoda</taxon>
        <taxon>Chelicerata</taxon>
        <taxon>Arachnida</taxon>
        <taxon>Acari</taxon>
        <taxon>Parasitiformes</taxon>
        <taxon>Ixodida</taxon>
        <taxon>Ixodoidea</taxon>
        <taxon>Ixodidae</taxon>
        <taxon>Amblyomminae</taxon>
        <taxon>Amblyomma</taxon>
    </lineage>
</organism>
<dbReference type="AlphaFoldDB" id="A0AAQ4D4N2"/>